<evidence type="ECO:0000313" key="1">
    <source>
        <dbReference type="EMBL" id="MSS36644.1"/>
    </source>
</evidence>
<proteinExistence type="predicted"/>
<reference evidence="1 2" key="1">
    <citation type="submission" date="2019-08" db="EMBL/GenBank/DDBJ databases">
        <title>In-depth cultivation of the pig gut microbiome towards novel bacterial diversity and tailored functional studies.</title>
        <authorList>
            <person name="Wylensek D."/>
            <person name="Hitch T.C.A."/>
            <person name="Clavel T."/>
        </authorList>
    </citation>
    <scope>NUCLEOTIDE SEQUENCE [LARGE SCALE GENOMIC DNA]</scope>
    <source>
        <strain evidence="1 2">WCA-389-WT-23D1</strain>
    </source>
</reference>
<dbReference type="Proteomes" id="UP000429958">
    <property type="component" value="Unassembled WGS sequence"/>
</dbReference>
<comment type="caution">
    <text evidence="1">The sequence shown here is derived from an EMBL/GenBank/DDBJ whole genome shotgun (WGS) entry which is preliminary data.</text>
</comment>
<name>A0A7X2NKN5_9CLOT</name>
<keyword evidence="2" id="KW-1185">Reference proteome</keyword>
<accession>A0A7X2NKN5</accession>
<protein>
    <submittedName>
        <fullName evidence="1">Uncharacterized protein</fullName>
    </submittedName>
</protein>
<dbReference type="RefSeq" id="WP_154472088.1">
    <property type="nucleotide sequence ID" value="NZ_VUMD01000006.1"/>
</dbReference>
<dbReference type="EMBL" id="VUMD01000006">
    <property type="protein sequence ID" value="MSS36644.1"/>
    <property type="molecule type" value="Genomic_DNA"/>
</dbReference>
<organism evidence="1 2">
    <name type="scientific">Clostridium porci</name>
    <dbReference type="NCBI Taxonomy" id="2605778"/>
    <lineage>
        <taxon>Bacteria</taxon>
        <taxon>Bacillati</taxon>
        <taxon>Bacillota</taxon>
        <taxon>Clostridia</taxon>
        <taxon>Eubacteriales</taxon>
        <taxon>Clostridiaceae</taxon>
        <taxon>Clostridium</taxon>
    </lineage>
</organism>
<sequence>MHEEQRKIKKILEHFGIRILDLGGRSFTEIKNNKNNRKVFGIERIMMGRKEKKVRIIIDYDANLPVMILRVFQMTA</sequence>
<evidence type="ECO:0000313" key="2">
    <source>
        <dbReference type="Proteomes" id="UP000429958"/>
    </source>
</evidence>
<gene>
    <name evidence="1" type="ORF">FYJ39_08680</name>
</gene>
<dbReference type="AlphaFoldDB" id="A0A7X2NKN5"/>